<evidence type="ECO:0000256" key="3">
    <source>
        <dbReference type="SAM" id="Phobius"/>
    </source>
</evidence>
<feature type="coiled-coil region" evidence="2">
    <location>
        <begin position="46"/>
        <end position="78"/>
    </location>
</feature>
<dbReference type="InterPro" id="IPR011990">
    <property type="entry name" value="TPR-like_helical_dom_sf"/>
</dbReference>
<keyword evidence="2" id="KW-0175">Coiled coil</keyword>
<dbReference type="RefSeq" id="WP_413279399.1">
    <property type="nucleotide sequence ID" value="NZ_JBHFNT010000194.1"/>
</dbReference>
<dbReference type="EMBL" id="JBHFNT010000194">
    <property type="protein sequence ID" value="MFB2837039.1"/>
    <property type="molecule type" value="Genomic_DNA"/>
</dbReference>
<keyword evidence="6" id="KW-1185">Reference proteome</keyword>
<keyword evidence="3" id="KW-0812">Transmembrane</keyword>
<sequence length="317" mass="36575">MKNHLFLTKLAVLGIVLFTIDATAQPKLQVVPPTVNPPQIPTENLSAQERRELEILRKEREKIQQEALTRNLVQAEVDRVFSRTATLINILLFVMILFPIIITLTFWLLRRSIIYQSKTEIKQELKTELEKQTAIFKQEMEQLQGEYIAYLSQFQTWENSAPDVASNYVTETSENQQIINSDNKFIPGETQTLMAEDQYEISNLTHNDQAATPKLDDSQTQILTVDDYLNLGNNYLRKSCYQEAIDAYNAALKIERNLPEVRYQNAKAYALRGSINPAIGNLQWAIDLDPQYKEIAQTDPAFNYIRNDEQFQQLVNN</sequence>
<gene>
    <name evidence="5" type="ORF">ACE1CA_21145</name>
</gene>
<evidence type="ECO:0008006" key="7">
    <source>
        <dbReference type="Google" id="ProtNLM"/>
    </source>
</evidence>
<accession>A0ABV4WPL8</accession>
<organism evidence="5 6">
    <name type="scientific">Floridaenema evergladense BLCC-F167</name>
    <dbReference type="NCBI Taxonomy" id="3153639"/>
    <lineage>
        <taxon>Bacteria</taxon>
        <taxon>Bacillati</taxon>
        <taxon>Cyanobacteriota</taxon>
        <taxon>Cyanophyceae</taxon>
        <taxon>Oscillatoriophycideae</taxon>
        <taxon>Aerosakkonematales</taxon>
        <taxon>Aerosakkonemataceae</taxon>
        <taxon>Floridanema</taxon>
        <taxon>Floridanema evergladense</taxon>
    </lineage>
</organism>
<keyword evidence="3" id="KW-1133">Transmembrane helix</keyword>
<keyword evidence="4" id="KW-0732">Signal</keyword>
<dbReference type="SMART" id="SM00028">
    <property type="entry name" value="TPR"/>
    <property type="match status" value="2"/>
</dbReference>
<evidence type="ECO:0000313" key="6">
    <source>
        <dbReference type="Proteomes" id="UP001576780"/>
    </source>
</evidence>
<evidence type="ECO:0000313" key="5">
    <source>
        <dbReference type="EMBL" id="MFB2837039.1"/>
    </source>
</evidence>
<dbReference type="SUPFAM" id="SSF48452">
    <property type="entry name" value="TPR-like"/>
    <property type="match status" value="1"/>
</dbReference>
<keyword evidence="3" id="KW-0472">Membrane</keyword>
<dbReference type="Gene3D" id="1.25.40.10">
    <property type="entry name" value="Tetratricopeptide repeat domain"/>
    <property type="match status" value="1"/>
</dbReference>
<evidence type="ECO:0000256" key="2">
    <source>
        <dbReference type="SAM" id="Coils"/>
    </source>
</evidence>
<feature type="transmembrane region" description="Helical" evidence="3">
    <location>
        <begin position="87"/>
        <end position="109"/>
    </location>
</feature>
<keyword evidence="1" id="KW-0802">TPR repeat</keyword>
<dbReference type="Proteomes" id="UP001576780">
    <property type="component" value="Unassembled WGS sequence"/>
</dbReference>
<dbReference type="InterPro" id="IPR019734">
    <property type="entry name" value="TPR_rpt"/>
</dbReference>
<evidence type="ECO:0000256" key="1">
    <source>
        <dbReference type="PROSITE-ProRule" id="PRU00339"/>
    </source>
</evidence>
<proteinExistence type="predicted"/>
<dbReference type="PROSITE" id="PS50005">
    <property type="entry name" value="TPR"/>
    <property type="match status" value="1"/>
</dbReference>
<protein>
    <recommendedName>
        <fullName evidence="7">Tetratricopeptide repeat protein</fullName>
    </recommendedName>
</protein>
<evidence type="ECO:0000256" key="4">
    <source>
        <dbReference type="SAM" id="SignalP"/>
    </source>
</evidence>
<reference evidence="5 6" key="1">
    <citation type="submission" date="2024-09" db="EMBL/GenBank/DDBJ databases">
        <title>Floridaenema gen nov. (Aerosakkonemataceae, Aerosakkonematales ord. nov., Cyanobacteria) from benthic tropical and subtropical fresh waters, with the description of four new species.</title>
        <authorList>
            <person name="Moretto J.A."/>
            <person name="Berthold D.E."/>
            <person name="Lefler F.W."/>
            <person name="Huang I.-S."/>
            <person name="Laughinghouse H. IV."/>
        </authorList>
    </citation>
    <scope>NUCLEOTIDE SEQUENCE [LARGE SCALE GENOMIC DNA]</scope>
    <source>
        <strain evidence="5 6">BLCC-F167</strain>
    </source>
</reference>
<feature type="signal peptide" evidence="4">
    <location>
        <begin position="1"/>
        <end position="24"/>
    </location>
</feature>
<dbReference type="NCBIfam" id="NF047558">
    <property type="entry name" value="TPR_END_plus"/>
    <property type="match status" value="1"/>
</dbReference>
<name>A0ABV4WPL8_9CYAN</name>
<comment type="caution">
    <text evidence="5">The sequence shown here is derived from an EMBL/GenBank/DDBJ whole genome shotgun (WGS) entry which is preliminary data.</text>
</comment>
<feature type="repeat" description="TPR" evidence="1">
    <location>
        <begin position="225"/>
        <end position="258"/>
    </location>
</feature>
<feature type="chain" id="PRO_5045533195" description="Tetratricopeptide repeat protein" evidence="4">
    <location>
        <begin position="25"/>
        <end position="317"/>
    </location>
</feature>